<accession>A0ABU1Z8S1</accession>
<dbReference type="InterPro" id="IPR011990">
    <property type="entry name" value="TPR-like_helical_dom_sf"/>
</dbReference>
<evidence type="ECO:0000259" key="4">
    <source>
        <dbReference type="PROSITE" id="PS51186"/>
    </source>
</evidence>
<dbReference type="InterPro" id="IPR050832">
    <property type="entry name" value="Bact_Acetyltransf"/>
</dbReference>
<evidence type="ECO:0000313" key="5">
    <source>
        <dbReference type="EMBL" id="MDR7297010.1"/>
    </source>
</evidence>
<dbReference type="Pfam" id="PF00583">
    <property type="entry name" value="Acetyltransf_1"/>
    <property type="match status" value="1"/>
</dbReference>
<keyword evidence="6" id="KW-1185">Reference proteome</keyword>
<feature type="region of interest" description="Disordered" evidence="3">
    <location>
        <begin position="151"/>
        <end position="170"/>
    </location>
</feature>
<dbReference type="PANTHER" id="PTHR43877">
    <property type="entry name" value="AMINOALKYLPHOSPHONATE N-ACETYLTRANSFERASE-RELATED-RELATED"/>
    <property type="match status" value="1"/>
</dbReference>
<dbReference type="InterPro" id="IPR016181">
    <property type="entry name" value="Acyl_CoA_acyltransferase"/>
</dbReference>
<comment type="caution">
    <text evidence="5">The sequence shown here is derived from an EMBL/GenBank/DDBJ whole genome shotgun (WGS) entry which is preliminary data.</text>
</comment>
<dbReference type="Proteomes" id="UP001180536">
    <property type="component" value="Unassembled WGS sequence"/>
</dbReference>
<feature type="domain" description="N-acetyltransferase" evidence="4">
    <location>
        <begin position="174"/>
        <end position="320"/>
    </location>
</feature>
<dbReference type="PROSITE" id="PS51186">
    <property type="entry name" value="GNAT"/>
    <property type="match status" value="1"/>
</dbReference>
<dbReference type="RefSeq" id="WP_310344746.1">
    <property type="nucleotide sequence ID" value="NZ_JAVDXQ010000003.1"/>
</dbReference>
<keyword evidence="1" id="KW-0808">Transferase</keyword>
<gene>
    <name evidence="5" type="ORF">J2X16_002357</name>
</gene>
<dbReference type="CDD" id="cd04301">
    <property type="entry name" value="NAT_SF"/>
    <property type="match status" value="1"/>
</dbReference>
<reference evidence="5 6" key="1">
    <citation type="submission" date="2023-07" db="EMBL/GenBank/DDBJ databases">
        <title>Sorghum-associated microbial communities from plants grown in Nebraska, USA.</title>
        <authorList>
            <person name="Schachtman D."/>
        </authorList>
    </citation>
    <scope>NUCLEOTIDE SEQUENCE [LARGE SCALE GENOMIC DNA]</scope>
    <source>
        <strain evidence="5 6">BE310</strain>
    </source>
</reference>
<dbReference type="SUPFAM" id="SSF55729">
    <property type="entry name" value="Acyl-CoA N-acyltransferases (Nat)"/>
    <property type="match status" value="1"/>
</dbReference>
<name>A0ABU1Z8S1_9BURK</name>
<proteinExistence type="predicted"/>
<evidence type="ECO:0000256" key="1">
    <source>
        <dbReference type="ARBA" id="ARBA00022679"/>
    </source>
</evidence>
<dbReference type="Gene3D" id="3.40.630.30">
    <property type="match status" value="1"/>
</dbReference>
<sequence length="320" mass="34702">MAAAVQASESLAVVDAAGDLGGLLTTARLEAEAVQMLDQHLPLVETHAQREPAAWFWNAYATALQYCSRRTEAEPYFIKAIDAAKAHGWRRLEALALHHWGRSLVEQERFAEAIVRISQALAIRVELDTPNQESSRRALAELSTLLQSRLAQPSQQATPDAPPNDHGAYGLTSITFESANQPEVIALIAELDAYQDTLYPPESRHALDLTSLTQPNVLFAVARDAAGQSVGCGAVVLGPEFGELKRMFVSPTARGQGLAQRLLARLEAEAIARGCTLLTLESGPFQPEALGLYERCGFKRCGPFGGYADDPLSVFMHKAI</sequence>
<dbReference type="Gene3D" id="1.25.40.10">
    <property type="entry name" value="Tetratricopeptide repeat domain"/>
    <property type="match status" value="1"/>
</dbReference>
<organism evidence="5 6">
    <name type="scientific">Pelomonas aquatica</name>
    <dbReference type="NCBI Taxonomy" id="431058"/>
    <lineage>
        <taxon>Bacteria</taxon>
        <taxon>Pseudomonadati</taxon>
        <taxon>Pseudomonadota</taxon>
        <taxon>Betaproteobacteria</taxon>
        <taxon>Burkholderiales</taxon>
        <taxon>Sphaerotilaceae</taxon>
        <taxon>Roseateles</taxon>
    </lineage>
</organism>
<dbReference type="PANTHER" id="PTHR43877:SF5">
    <property type="entry name" value="BLL8307 PROTEIN"/>
    <property type="match status" value="1"/>
</dbReference>
<keyword evidence="2" id="KW-0012">Acyltransferase</keyword>
<protein>
    <submittedName>
        <fullName evidence="5">GNAT superfamily N-acetyltransferase</fullName>
    </submittedName>
</protein>
<dbReference type="SUPFAM" id="SSF48452">
    <property type="entry name" value="TPR-like"/>
    <property type="match status" value="1"/>
</dbReference>
<evidence type="ECO:0000256" key="3">
    <source>
        <dbReference type="SAM" id="MobiDB-lite"/>
    </source>
</evidence>
<dbReference type="EMBL" id="JAVDXQ010000003">
    <property type="protein sequence ID" value="MDR7297010.1"/>
    <property type="molecule type" value="Genomic_DNA"/>
</dbReference>
<dbReference type="InterPro" id="IPR000182">
    <property type="entry name" value="GNAT_dom"/>
</dbReference>
<evidence type="ECO:0000256" key="2">
    <source>
        <dbReference type="ARBA" id="ARBA00023315"/>
    </source>
</evidence>
<evidence type="ECO:0000313" key="6">
    <source>
        <dbReference type="Proteomes" id="UP001180536"/>
    </source>
</evidence>